<keyword evidence="2" id="KW-1185">Reference proteome</keyword>
<evidence type="ECO:0000313" key="1">
    <source>
        <dbReference type="EMBL" id="KAJ4153864.1"/>
    </source>
</evidence>
<accession>A0A9W8UKE0</accession>
<dbReference type="GeneID" id="80897491"/>
<proteinExistence type="predicted"/>
<organism evidence="1 2">
    <name type="scientific">Akanthomyces muscarius</name>
    <name type="common">Entomopathogenic fungus</name>
    <name type="synonym">Lecanicillium muscarium</name>
    <dbReference type="NCBI Taxonomy" id="2231603"/>
    <lineage>
        <taxon>Eukaryota</taxon>
        <taxon>Fungi</taxon>
        <taxon>Dikarya</taxon>
        <taxon>Ascomycota</taxon>
        <taxon>Pezizomycotina</taxon>
        <taxon>Sordariomycetes</taxon>
        <taxon>Hypocreomycetidae</taxon>
        <taxon>Hypocreales</taxon>
        <taxon>Cordycipitaceae</taxon>
        <taxon>Akanthomyces</taxon>
    </lineage>
</organism>
<dbReference type="KEGG" id="amus:LMH87_010332"/>
<name>A0A9W8UKE0_AKAMU</name>
<comment type="caution">
    <text evidence="1">The sequence shown here is derived from an EMBL/GenBank/DDBJ whole genome shotgun (WGS) entry which is preliminary data.</text>
</comment>
<gene>
    <name evidence="1" type="ORF">LMH87_010332</name>
</gene>
<protein>
    <submittedName>
        <fullName evidence="1">Uncharacterized protein</fullName>
    </submittedName>
</protein>
<dbReference type="RefSeq" id="XP_056054522.1">
    <property type="nucleotide sequence ID" value="XM_056197476.1"/>
</dbReference>
<evidence type="ECO:0000313" key="2">
    <source>
        <dbReference type="Proteomes" id="UP001144673"/>
    </source>
</evidence>
<sequence length="231" mass="25540">MRMLGQYPSRKSLKPGISGALFPEIRAFSSDPQLPISVPFMVQHHIMVAAQSLAEAVCFALGQSYLPDLLRKRNWDCPEAASLPTWLDAINDYPDGSTQLAFDLDKTHIQSMLILQKTVAERSPVSYGRLKQGVAAVAMLVGPLSHGMFELIVPYLRKLHSVLGSLPTHVNALSRIAGWQLAELHDTMAEIHRRRAALDAEAAAAQQHAKDAIAKYEAKWDADYRALFNAQ</sequence>
<dbReference type="Proteomes" id="UP001144673">
    <property type="component" value="Chromosome 5"/>
</dbReference>
<reference evidence="1" key="1">
    <citation type="journal article" date="2023" name="Access Microbiol">
        <title>De-novo genome assembly for Akanthomyces muscarius, a biocontrol agent of insect agricultural pests.</title>
        <authorList>
            <person name="Erdos Z."/>
            <person name="Studholme D.J."/>
            <person name="Raymond B."/>
            <person name="Sharma M."/>
        </authorList>
    </citation>
    <scope>NUCLEOTIDE SEQUENCE</scope>
    <source>
        <strain evidence="1">Ve6</strain>
    </source>
</reference>
<dbReference type="EMBL" id="JAJHUN010000008">
    <property type="protein sequence ID" value="KAJ4153864.1"/>
    <property type="molecule type" value="Genomic_DNA"/>
</dbReference>
<dbReference type="AlphaFoldDB" id="A0A9W8UKE0"/>